<feature type="transmembrane region" description="Helical" evidence="1">
    <location>
        <begin position="265"/>
        <end position="285"/>
    </location>
</feature>
<name>A0A067DRR7_CITSI</name>
<evidence type="ECO:0000256" key="1">
    <source>
        <dbReference type="SAM" id="Phobius"/>
    </source>
</evidence>
<accession>A0A067DRR7</accession>
<dbReference type="STRING" id="2711.A0A067DRR7"/>
<dbReference type="EMBL" id="KK785316">
    <property type="protein sequence ID" value="KDO44255.1"/>
    <property type="molecule type" value="Genomic_DNA"/>
</dbReference>
<keyword evidence="3" id="KW-1185">Reference proteome</keyword>
<organism evidence="2 3">
    <name type="scientific">Citrus sinensis</name>
    <name type="common">Sweet orange</name>
    <name type="synonym">Citrus aurantium var. sinensis</name>
    <dbReference type="NCBI Taxonomy" id="2711"/>
    <lineage>
        <taxon>Eukaryota</taxon>
        <taxon>Viridiplantae</taxon>
        <taxon>Streptophyta</taxon>
        <taxon>Embryophyta</taxon>
        <taxon>Tracheophyta</taxon>
        <taxon>Spermatophyta</taxon>
        <taxon>Magnoliopsida</taxon>
        <taxon>eudicotyledons</taxon>
        <taxon>Gunneridae</taxon>
        <taxon>Pentapetalae</taxon>
        <taxon>rosids</taxon>
        <taxon>malvids</taxon>
        <taxon>Sapindales</taxon>
        <taxon>Rutaceae</taxon>
        <taxon>Aurantioideae</taxon>
        <taxon>Citrus</taxon>
    </lineage>
</organism>
<keyword evidence="1" id="KW-0812">Transmembrane</keyword>
<feature type="transmembrane region" description="Helical" evidence="1">
    <location>
        <begin position="229"/>
        <end position="253"/>
    </location>
</feature>
<gene>
    <name evidence="2" type="ORF">CISIN_1g045000mg</name>
</gene>
<dbReference type="AlphaFoldDB" id="A0A067DRR7"/>
<keyword evidence="1" id="KW-1133">Transmembrane helix</keyword>
<reference evidence="2 3" key="1">
    <citation type="submission" date="2014-04" db="EMBL/GenBank/DDBJ databases">
        <authorList>
            <consortium name="International Citrus Genome Consortium"/>
            <person name="Gmitter F."/>
            <person name="Chen C."/>
            <person name="Farmerie W."/>
            <person name="Harkins T."/>
            <person name="Desany B."/>
            <person name="Mohiuddin M."/>
            <person name="Kodira C."/>
            <person name="Borodovsky M."/>
            <person name="Lomsadze A."/>
            <person name="Burns P."/>
            <person name="Jenkins J."/>
            <person name="Prochnik S."/>
            <person name="Shu S."/>
            <person name="Chapman J."/>
            <person name="Pitluck S."/>
            <person name="Schmutz J."/>
            <person name="Rokhsar D."/>
        </authorList>
    </citation>
    <scope>NUCLEOTIDE SEQUENCE</scope>
</reference>
<dbReference type="Proteomes" id="UP000027120">
    <property type="component" value="Unassembled WGS sequence"/>
</dbReference>
<feature type="transmembrane region" description="Helical" evidence="1">
    <location>
        <begin position="12"/>
        <end position="39"/>
    </location>
</feature>
<feature type="transmembrane region" description="Helical" evidence="1">
    <location>
        <begin position="103"/>
        <end position="125"/>
    </location>
</feature>
<dbReference type="PANTHER" id="PTHR34116">
    <property type="entry name" value="PLASMINOGEN ACTIVATOR INHIBITOR"/>
    <property type="match status" value="1"/>
</dbReference>
<sequence>MIVLPSIPHPDFAIDLATLSLISVLLLLSFLSLCLIFYFKFKTHNSYYLQSFNALWTVRFLLVLFIILWSLTEALRLPFFRKHYIYPFFEDLTLGQQASLCKLHLVLSLGLLEPGFLVTLLFLLLVSIKKRTPRGSWAFLFLLATCLPLSSLQFLFVFFQSSRSEFPCWFRRSSVIVRDGSHSRIVLCSSPFLSISLFGAFAAVYGLYFLFSCWSVVSLVINKKLRVRTYTLAFTVLITVTLQVLFLVLSLFWEPGELTFGVVEFIEFLSTFTCAAVGQGILVIIPIVDSLAVGGDCCRWYPIITQTKTEEESKEESV</sequence>
<evidence type="ECO:0000313" key="3">
    <source>
        <dbReference type="Proteomes" id="UP000027120"/>
    </source>
</evidence>
<feature type="transmembrane region" description="Helical" evidence="1">
    <location>
        <begin position="192"/>
        <end position="217"/>
    </location>
</feature>
<protein>
    <submittedName>
        <fullName evidence="2">Uncharacterized protein</fullName>
    </submittedName>
</protein>
<feature type="transmembrane region" description="Helical" evidence="1">
    <location>
        <begin position="51"/>
        <end position="71"/>
    </location>
</feature>
<proteinExistence type="predicted"/>
<feature type="transmembrane region" description="Helical" evidence="1">
    <location>
        <begin position="137"/>
        <end position="159"/>
    </location>
</feature>
<keyword evidence="1" id="KW-0472">Membrane</keyword>
<evidence type="ECO:0000313" key="2">
    <source>
        <dbReference type="EMBL" id="KDO44255.1"/>
    </source>
</evidence>
<dbReference type="PANTHER" id="PTHR34116:SF9">
    <property type="entry name" value="OS08G0346600 PROTEIN"/>
    <property type="match status" value="1"/>
</dbReference>